<dbReference type="SMART" id="SM00052">
    <property type="entry name" value="EAL"/>
    <property type="match status" value="1"/>
</dbReference>
<protein>
    <submittedName>
        <fullName evidence="3">Diguanylate cyclase (GGDEF)-like protein</fullName>
    </submittedName>
</protein>
<evidence type="ECO:0000259" key="2">
    <source>
        <dbReference type="PROSITE" id="PS50887"/>
    </source>
</evidence>
<dbReference type="Proteomes" id="UP000523821">
    <property type="component" value="Unassembled WGS sequence"/>
</dbReference>
<name>A0A7W9FQH5_9HYPH</name>
<reference evidence="3 4" key="1">
    <citation type="submission" date="2020-08" db="EMBL/GenBank/DDBJ databases">
        <title>Genomic Encyclopedia of Type Strains, Phase IV (KMG-IV): sequencing the most valuable type-strain genomes for metagenomic binning, comparative biology and taxonomic classification.</title>
        <authorList>
            <person name="Goeker M."/>
        </authorList>
    </citation>
    <scope>NUCLEOTIDE SEQUENCE [LARGE SCALE GENOMIC DNA]</scope>
    <source>
        <strain evidence="3 4">DSM 16268</strain>
    </source>
</reference>
<dbReference type="InterPro" id="IPR035919">
    <property type="entry name" value="EAL_sf"/>
</dbReference>
<evidence type="ECO:0000313" key="4">
    <source>
        <dbReference type="Proteomes" id="UP000523821"/>
    </source>
</evidence>
<dbReference type="Gene3D" id="3.30.70.270">
    <property type="match status" value="1"/>
</dbReference>
<dbReference type="Gene3D" id="3.20.20.450">
    <property type="entry name" value="EAL domain"/>
    <property type="match status" value="1"/>
</dbReference>
<dbReference type="NCBIfam" id="TIGR00254">
    <property type="entry name" value="GGDEF"/>
    <property type="match status" value="1"/>
</dbReference>
<keyword evidence="4" id="KW-1185">Reference proteome</keyword>
<dbReference type="CDD" id="cd01948">
    <property type="entry name" value="EAL"/>
    <property type="match status" value="1"/>
</dbReference>
<dbReference type="PROSITE" id="PS50887">
    <property type="entry name" value="GGDEF"/>
    <property type="match status" value="1"/>
</dbReference>
<feature type="domain" description="GGDEF" evidence="2">
    <location>
        <begin position="157"/>
        <end position="290"/>
    </location>
</feature>
<dbReference type="Pfam" id="PF00563">
    <property type="entry name" value="EAL"/>
    <property type="match status" value="1"/>
</dbReference>
<dbReference type="Pfam" id="PF00990">
    <property type="entry name" value="GGDEF"/>
    <property type="match status" value="1"/>
</dbReference>
<dbReference type="SUPFAM" id="SSF141868">
    <property type="entry name" value="EAL domain-like"/>
    <property type="match status" value="1"/>
</dbReference>
<dbReference type="CDD" id="cd01949">
    <property type="entry name" value="GGDEF"/>
    <property type="match status" value="1"/>
</dbReference>
<dbReference type="InterPro" id="IPR000160">
    <property type="entry name" value="GGDEF_dom"/>
</dbReference>
<dbReference type="SMART" id="SM00267">
    <property type="entry name" value="GGDEF"/>
    <property type="match status" value="1"/>
</dbReference>
<proteinExistence type="predicted"/>
<dbReference type="PANTHER" id="PTHR33121">
    <property type="entry name" value="CYCLIC DI-GMP PHOSPHODIESTERASE PDEF"/>
    <property type="match status" value="1"/>
</dbReference>
<dbReference type="AlphaFoldDB" id="A0A7W9FQH5"/>
<dbReference type="RefSeq" id="WP_183858372.1">
    <property type="nucleotide sequence ID" value="NZ_JACHOO010000011.1"/>
</dbReference>
<dbReference type="InterPro" id="IPR050706">
    <property type="entry name" value="Cyclic-di-GMP_PDE-like"/>
</dbReference>
<dbReference type="EMBL" id="JACHOO010000011">
    <property type="protein sequence ID" value="MBB5754938.1"/>
    <property type="molecule type" value="Genomic_DNA"/>
</dbReference>
<dbReference type="InterPro" id="IPR029787">
    <property type="entry name" value="Nucleotide_cyclase"/>
</dbReference>
<feature type="domain" description="EAL" evidence="1">
    <location>
        <begin position="301"/>
        <end position="541"/>
    </location>
</feature>
<organism evidence="3 4">
    <name type="scientific">Prosthecomicrobium pneumaticum</name>
    <dbReference type="NCBI Taxonomy" id="81895"/>
    <lineage>
        <taxon>Bacteria</taxon>
        <taxon>Pseudomonadati</taxon>
        <taxon>Pseudomonadota</taxon>
        <taxon>Alphaproteobacteria</taxon>
        <taxon>Hyphomicrobiales</taxon>
        <taxon>Kaistiaceae</taxon>
        <taxon>Prosthecomicrobium</taxon>
    </lineage>
</organism>
<sequence>MGARLQDPEFVAGLAAAGAAAFFWSTDDDRMVWSAGADALFGVSPGRIATGAGFASLVDAADPIDRGTACRRALVLGDRRSGIYAIGYRLAAAAHRPALRVGETGHCFADPDGRLLNVLGIVRPLAEQDGMDGGSDLPRDRLVAAIDRALAARDGGGTAAFLLVSIDDFALFNELYGFETGDRLIARAAERIRGVLAPGDAIGRYSGGKLGLVLADGTAEGMRAAAEHIADTIAGTLIETGSAAIATTVSIGGVALPDHARSAEAAMGHAKEALREARQRGRGRFVAYRPSPDRETIRRENAAVSHDLAAALREGRLALAHQPIVDARSGEATFHEALLRLARSDGSLIAAGQFLPLAERLGLARVFDEAALDLALGALVRSPAATLSVNVSPETYAAPQWLAALERAIADRGDLAGRLIVEITESTVIRNLEETDRFVAVLHGLGARVAIDDFGAGFTSFRVLRRLDVDFVKIDGSYCRNIADSAEDRAFVRALAALARDLDIRTIAEWVEDAESAAILREFGVDYLQGRLLGAPMLAPP</sequence>
<dbReference type="PANTHER" id="PTHR33121:SF79">
    <property type="entry name" value="CYCLIC DI-GMP PHOSPHODIESTERASE PDED-RELATED"/>
    <property type="match status" value="1"/>
</dbReference>
<dbReference type="InterPro" id="IPR043128">
    <property type="entry name" value="Rev_trsase/Diguanyl_cyclase"/>
</dbReference>
<dbReference type="SUPFAM" id="SSF55073">
    <property type="entry name" value="Nucleotide cyclase"/>
    <property type="match status" value="1"/>
</dbReference>
<dbReference type="GO" id="GO:0071111">
    <property type="term" value="F:cyclic-guanylate-specific phosphodiesterase activity"/>
    <property type="evidence" value="ECO:0007669"/>
    <property type="project" value="InterPro"/>
</dbReference>
<accession>A0A7W9FQH5</accession>
<evidence type="ECO:0000313" key="3">
    <source>
        <dbReference type="EMBL" id="MBB5754938.1"/>
    </source>
</evidence>
<comment type="caution">
    <text evidence="3">The sequence shown here is derived from an EMBL/GenBank/DDBJ whole genome shotgun (WGS) entry which is preliminary data.</text>
</comment>
<dbReference type="InterPro" id="IPR001633">
    <property type="entry name" value="EAL_dom"/>
</dbReference>
<evidence type="ECO:0000259" key="1">
    <source>
        <dbReference type="PROSITE" id="PS50883"/>
    </source>
</evidence>
<dbReference type="PROSITE" id="PS50883">
    <property type="entry name" value="EAL"/>
    <property type="match status" value="1"/>
</dbReference>
<gene>
    <name evidence="3" type="ORF">GGQ63_004035</name>
</gene>